<gene>
    <name evidence="1" type="ORF">CHS0354_035898</name>
</gene>
<evidence type="ECO:0008006" key="3">
    <source>
        <dbReference type="Google" id="ProtNLM"/>
    </source>
</evidence>
<organism evidence="1 2">
    <name type="scientific">Potamilus streckersoni</name>
    <dbReference type="NCBI Taxonomy" id="2493646"/>
    <lineage>
        <taxon>Eukaryota</taxon>
        <taxon>Metazoa</taxon>
        <taxon>Spiralia</taxon>
        <taxon>Lophotrochozoa</taxon>
        <taxon>Mollusca</taxon>
        <taxon>Bivalvia</taxon>
        <taxon>Autobranchia</taxon>
        <taxon>Heteroconchia</taxon>
        <taxon>Palaeoheterodonta</taxon>
        <taxon>Unionida</taxon>
        <taxon>Unionoidea</taxon>
        <taxon>Unionidae</taxon>
        <taxon>Ambleminae</taxon>
        <taxon>Lampsilini</taxon>
        <taxon>Potamilus</taxon>
    </lineage>
</organism>
<accession>A0AAE0T6I4</accession>
<reference evidence="1" key="2">
    <citation type="journal article" date="2021" name="Genome Biol. Evol.">
        <title>Developing a high-quality reference genome for a parasitic bivalve with doubly uniparental inheritance (Bivalvia: Unionida).</title>
        <authorList>
            <person name="Smith C.H."/>
        </authorList>
    </citation>
    <scope>NUCLEOTIDE SEQUENCE</scope>
    <source>
        <strain evidence="1">CHS0354</strain>
        <tissue evidence="1">Mantle</tissue>
    </source>
</reference>
<sequence length="145" mass="16686">MIEYSGITYTILEESSQKHTMLLVFSLGFSYVVLGEPFRQLGQVMSIYAFIERNGVQKQLPLVFSVMSRKTKSDYLAVFRYLQSRLGYASLEGFVLDIEKAAWLAMREVFPGVELKGWVSHRSHAVWRHVQFIGLVETYIESGHN</sequence>
<evidence type="ECO:0000313" key="1">
    <source>
        <dbReference type="EMBL" id="KAK3604088.1"/>
    </source>
</evidence>
<name>A0AAE0T6I4_9BIVA</name>
<dbReference type="EMBL" id="JAEAOA010002095">
    <property type="protein sequence ID" value="KAK3604088.1"/>
    <property type="molecule type" value="Genomic_DNA"/>
</dbReference>
<reference evidence="1" key="1">
    <citation type="journal article" date="2021" name="Genome Biol. Evol.">
        <title>A High-Quality Reference Genome for a Parasitic Bivalve with Doubly Uniparental Inheritance (Bivalvia: Unionida).</title>
        <authorList>
            <person name="Smith C.H."/>
        </authorList>
    </citation>
    <scope>NUCLEOTIDE SEQUENCE</scope>
    <source>
        <strain evidence="1">CHS0354</strain>
    </source>
</reference>
<evidence type="ECO:0000313" key="2">
    <source>
        <dbReference type="Proteomes" id="UP001195483"/>
    </source>
</evidence>
<dbReference type="Proteomes" id="UP001195483">
    <property type="component" value="Unassembled WGS sequence"/>
</dbReference>
<dbReference type="AlphaFoldDB" id="A0AAE0T6I4"/>
<reference evidence="1" key="3">
    <citation type="submission" date="2023-05" db="EMBL/GenBank/DDBJ databases">
        <authorList>
            <person name="Smith C.H."/>
        </authorList>
    </citation>
    <scope>NUCLEOTIDE SEQUENCE</scope>
    <source>
        <strain evidence="1">CHS0354</strain>
        <tissue evidence="1">Mantle</tissue>
    </source>
</reference>
<protein>
    <recommendedName>
        <fullName evidence="3">MULE transposase domain-containing protein</fullName>
    </recommendedName>
</protein>
<proteinExistence type="predicted"/>
<keyword evidence="2" id="KW-1185">Reference proteome</keyword>
<comment type="caution">
    <text evidence="1">The sequence shown here is derived from an EMBL/GenBank/DDBJ whole genome shotgun (WGS) entry which is preliminary data.</text>
</comment>